<accession>A0A8H7AXQ1</accession>
<name>A0A8H7AXQ1_9PLEO</name>
<sequence length="56" mass="6263">MSRTRVLPSSRAACLKRNRFTQQPCHSDKLPTSSRTDLFTGSLASHAMTDKRRAGE</sequence>
<evidence type="ECO:0000313" key="2">
    <source>
        <dbReference type="Proteomes" id="UP000596902"/>
    </source>
</evidence>
<dbReference type="GeneID" id="62207753"/>
<dbReference type="Proteomes" id="UP000596902">
    <property type="component" value="Unassembled WGS sequence"/>
</dbReference>
<evidence type="ECO:0000313" key="1">
    <source>
        <dbReference type="EMBL" id="KAF7672497.1"/>
    </source>
</evidence>
<dbReference type="EMBL" id="JAAABM010000016">
    <property type="protein sequence ID" value="KAF7672497.1"/>
    <property type="molecule type" value="Genomic_DNA"/>
</dbReference>
<organism evidence="1 2">
    <name type="scientific">Alternaria burnsii</name>
    <dbReference type="NCBI Taxonomy" id="1187904"/>
    <lineage>
        <taxon>Eukaryota</taxon>
        <taxon>Fungi</taxon>
        <taxon>Dikarya</taxon>
        <taxon>Ascomycota</taxon>
        <taxon>Pezizomycotina</taxon>
        <taxon>Dothideomycetes</taxon>
        <taxon>Pleosporomycetidae</taxon>
        <taxon>Pleosporales</taxon>
        <taxon>Pleosporineae</taxon>
        <taxon>Pleosporaceae</taxon>
        <taxon>Alternaria</taxon>
        <taxon>Alternaria sect. Alternaria</taxon>
    </lineage>
</organism>
<dbReference type="AlphaFoldDB" id="A0A8H7AXQ1"/>
<comment type="caution">
    <text evidence="1">The sequence shown here is derived from an EMBL/GenBank/DDBJ whole genome shotgun (WGS) entry which is preliminary data.</text>
</comment>
<protein>
    <submittedName>
        <fullName evidence="1">Uncharacterized protein</fullName>
    </submittedName>
</protein>
<reference evidence="1" key="1">
    <citation type="submission" date="2020-01" db="EMBL/GenBank/DDBJ databases">
        <authorList>
            <person name="Feng Z.H.Z."/>
        </authorList>
    </citation>
    <scope>NUCLEOTIDE SEQUENCE</scope>
    <source>
        <strain evidence="1">CBS107.38</strain>
    </source>
</reference>
<gene>
    <name evidence="1" type="ORF">GT037_009528</name>
</gene>
<dbReference type="RefSeq" id="XP_038782850.1">
    <property type="nucleotide sequence ID" value="XM_038934575.1"/>
</dbReference>
<reference evidence="1" key="2">
    <citation type="submission" date="2020-08" db="EMBL/GenBank/DDBJ databases">
        <title>Draft Genome Sequence of Cumin Blight Pathogen Alternaria burnsii.</title>
        <authorList>
            <person name="Feng Z."/>
        </authorList>
    </citation>
    <scope>NUCLEOTIDE SEQUENCE</scope>
    <source>
        <strain evidence="1">CBS107.38</strain>
    </source>
</reference>
<keyword evidence="2" id="KW-1185">Reference proteome</keyword>
<proteinExistence type="predicted"/>